<dbReference type="EMBL" id="NIRI02000056">
    <property type="protein sequence ID" value="KAG5443842.1"/>
    <property type="molecule type" value="Genomic_DNA"/>
</dbReference>
<name>A0A8T1M4L2_CLOSI</name>
<evidence type="ECO:0000256" key="2">
    <source>
        <dbReference type="SAM" id="Phobius"/>
    </source>
</evidence>
<feature type="domain" description="C-type lectin" evidence="4">
    <location>
        <begin position="170"/>
        <end position="289"/>
    </location>
</feature>
<dbReference type="InterPro" id="IPR050111">
    <property type="entry name" value="C-type_lectin/snaclec_domain"/>
</dbReference>
<proteinExistence type="predicted"/>
<feature type="domain" description="C-type lectin" evidence="4">
    <location>
        <begin position="776"/>
        <end position="893"/>
    </location>
</feature>
<evidence type="ECO:0000313" key="5">
    <source>
        <dbReference type="EMBL" id="KAG5443842.1"/>
    </source>
</evidence>
<comment type="caution">
    <text evidence="5">The sequence shown here is derived from an EMBL/GenBank/DDBJ whole genome shotgun (WGS) entry which is preliminary data.</text>
</comment>
<sequence length="2053" mass="226679">MLAPFCVYLLSVLLLVPWGDAQDQEYCSFNFCFTINKLKKSVVDAETSCKHTGRSLLTISNKAEQIFISNTLARVVGPSVKLWFGLYSAFDHYRWFSGYQAVANTYFSSPPSHGSGICFTVHAAADLYTWTPERCDTKLWFLCGSYPQTKTSSADVSKRSSGCPPPYHLVNGACFLPKSSPEDRLSRFEAAHECRKLANGTLATISSLVEQDFLSLILAASSTPMWIGLQLVGGEHRWDNQANVTLTNWIKRQPTGGEQVRCTMAHHGHKHLGEWEDVDCDTKLGYLCQARPTDGSFQATSGFSPDQGRCQTGFAEFNSRCYRIDSRVTSQTESAPTMLGQDLCPSRLTPRSSGEIALLRFLANTQPGLAEGPIWIGVNFTYNAVDATKFQFLAEDRLPVTISSMLDFANIPSAAASVSGLSKSTVAPVCVALAPNSPDFVWMSCSTPLPSVCGYPLADFTFRAAAVDTACPTGWSLFDHTCYSPVNDTVDTWAGAEAVCQSLHSESHVVSLRSLTEQQVVSDLLHGARGWLGLRVQVWTGSNRILRFQWSDGSPINFLFNLEKLLSGWRSGEIEQCFVLHGSTRDWDRVSCSDRHAFMCQLTLSDQSSLPPTFDPSKTTGSSNVICSDAGLVPRICIELQNTRRVFWDAVDGCQSIGRTLLTIPSKEHQQFVMDNLQKLTGGRPVKAFVGLFSSAGRWRWVSGYKSLPSTFWSPNHPQQEYHCVYVDTDAKGLDTWKSGPCDAHLPFICGTPLPDPESTGTNLPMTTCPQSFLRIGAGCFSVNAGLSDRVTWHTASERCKAAGGNLATVSSLHEQDGLTALLGLRSLSAWIGLHLLDGVHSWVRGSPVVFTNWGKGQPAGRGTRCTFVDRHFTSLGEWGDEECDVPMGYICQADPIPDKGTSLIPELDGLFVRGRCADGYYEYRKQCFGIHSMLQGRSATELRDLVTVQCRGMVHVNEPDCSTHWGTVACPVVGTPHTHADAAFLRVLLSRFGGYAKNAWIGLKVQRTNGSLKTFSEDDSLLGASTLIAFDRGSLTGSDRWDSNDSPYHCVVASILDTQLKVVDCEEMKLPAICAYFLDDHALHSKNRVIDADKCPPGWSPFGGKCYAVMPPSDRKNWSAAEKTCNSLPTHFSSSLDVTLDGHLASIHSLEEQHHLTELAPNTSLWLGLNIFYEPLYGQVPLNSSVHTNRSVHLLWTDDSPVDYVSFSRDSSGFGIDQMDCFTIDGDNSRWNPTECFQERNFICQLSSSDVSEGFSETQDTSVLSLNCDDTFPLNSKSSGDCYRIFQSAQTWASAERACSSLREGAHLASFHNREELDELVDLVSRSGIQKANVWIGLYESDLAYHWSDESAVTYIPLSADQSKYGRHLSQDCFVLSPSLDVDSYTVRAVDCSSSQSVMVCKSPGKNPIHSRIDDPTQWKLILCPPGYRQYADRCFSVLPQSTTWAEGDRICVEQAKQFQGYSGSLARIDSSLVQEFVASLLDDLPPKISSAWIGLQQSLSNDTPSAIWSDGSQCQFIRPIHREAIQEIANSGQLSMCTALYRSTYPRLNGLWLQWSCEKPVLLASVCQASPPSVRTDDLKLTFSSCPSGFYLGTTGLSPMSPNGRKISQPVCYRLLNTSKKLNWKESSEHCRALSTPDNNVSLLSVASVFEASFLRSWLRMPRETGGAGLPADELVWSGLQVTNKCPDCYRNWTWDTPDNASVRFTDWLIPPTPTPSGCYIFHPNPYTRRDSMANSGLGSLQPVDSCDLTYFAVCQTLANETLEQHKTSVSVTPAAHQAIRPNCFTFDAHGSDTLFLTNVTQSHTGRPCIRWDLVPNNLTDFRLDASWLKHRLHMTEIVGADGFASYAENYCSVLYLVQLRDYMYECYVSLDPLASEECDLIPCPHILRRSYLLGPVTTAIILLFLLGAVVILAIGFWRGYAPFRSGYQRYFSPTRFSSSRVHRSSVQFVPPDTVSCVQPVHVNDGTNGYIRVAHNTKSKATSEKVASADQSRLLLNQPIARNNGASDGPGYIYTPPVGPVDHAQTGFTNPIYAPRGFIVPEDDYDPEADI</sequence>
<keyword evidence="3" id="KW-0732">Signal</keyword>
<dbReference type="CDD" id="cd00037">
    <property type="entry name" value="CLECT"/>
    <property type="match status" value="8"/>
</dbReference>
<dbReference type="SUPFAM" id="SSF56436">
    <property type="entry name" value="C-type lectin-like"/>
    <property type="match status" value="11"/>
</dbReference>
<feature type="domain" description="C-type lectin" evidence="4">
    <location>
        <begin position="633"/>
        <end position="751"/>
    </location>
</feature>
<dbReference type="OrthoDB" id="6226225at2759"/>
<dbReference type="Pfam" id="PF00059">
    <property type="entry name" value="Lectin_C"/>
    <property type="match status" value="7"/>
</dbReference>
<keyword evidence="2" id="KW-0812">Transmembrane</keyword>
<dbReference type="InterPro" id="IPR016186">
    <property type="entry name" value="C-type_lectin-like/link_sf"/>
</dbReference>
<gene>
    <name evidence="5" type="ORF">CSKR_100072</name>
</gene>
<accession>A0A8T1M4L2</accession>
<dbReference type="PROSITE" id="PS00615">
    <property type="entry name" value="C_TYPE_LECTIN_1"/>
    <property type="match status" value="3"/>
</dbReference>
<feature type="domain" description="C-type lectin" evidence="4">
    <location>
        <begin position="32"/>
        <end position="144"/>
    </location>
</feature>
<dbReference type="InterPro" id="IPR016187">
    <property type="entry name" value="CTDL_fold"/>
</dbReference>
<keyword evidence="2" id="KW-0472">Membrane</keyword>
<feature type="signal peptide" evidence="3">
    <location>
        <begin position="1"/>
        <end position="21"/>
    </location>
</feature>
<reference evidence="5 6" key="1">
    <citation type="journal article" date="2018" name="Biotechnol. Adv.">
        <title>Improved genomic resources and new bioinformatic workflow for the carcinogenic parasite Clonorchis sinensis: Biotechnological implications.</title>
        <authorList>
            <person name="Wang D."/>
            <person name="Korhonen P.K."/>
            <person name="Gasser R.B."/>
            <person name="Young N.D."/>
        </authorList>
    </citation>
    <scope>NUCLEOTIDE SEQUENCE [LARGE SCALE GENOMIC DNA]</scope>
    <source>
        <strain evidence="5">Cs-k2</strain>
    </source>
</reference>
<dbReference type="PANTHER" id="PTHR22803">
    <property type="entry name" value="MANNOSE, PHOSPHOLIPASE, LECTIN RECEPTOR RELATED"/>
    <property type="match status" value="1"/>
</dbReference>
<feature type="chain" id="PRO_5035798138" evidence="3">
    <location>
        <begin position="22"/>
        <end position="2053"/>
    </location>
</feature>
<protein>
    <submittedName>
        <fullName evidence="5">Chromatin-modulating protein mrc1</fullName>
    </submittedName>
</protein>
<feature type="domain" description="C-type lectin" evidence="4">
    <location>
        <begin position="478"/>
        <end position="601"/>
    </location>
</feature>
<organism evidence="5 6">
    <name type="scientific">Clonorchis sinensis</name>
    <name type="common">Chinese liver fluke</name>
    <dbReference type="NCBI Taxonomy" id="79923"/>
    <lineage>
        <taxon>Eukaryota</taxon>
        <taxon>Metazoa</taxon>
        <taxon>Spiralia</taxon>
        <taxon>Lophotrochozoa</taxon>
        <taxon>Platyhelminthes</taxon>
        <taxon>Trematoda</taxon>
        <taxon>Digenea</taxon>
        <taxon>Opisthorchiida</taxon>
        <taxon>Opisthorchiata</taxon>
        <taxon>Opisthorchiidae</taxon>
        <taxon>Clonorchis</taxon>
    </lineage>
</organism>
<dbReference type="Gene3D" id="3.10.100.10">
    <property type="entry name" value="Mannose-Binding Protein A, subunit A"/>
    <property type="match status" value="9"/>
</dbReference>
<keyword evidence="1" id="KW-1015">Disulfide bond</keyword>
<feature type="domain" description="C-type lectin" evidence="4">
    <location>
        <begin position="1279"/>
        <end position="1377"/>
    </location>
</feature>
<dbReference type="PROSITE" id="PS50041">
    <property type="entry name" value="C_TYPE_LECTIN_2"/>
    <property type="match status" value="9"/>
</dbReference>
<dbReference type="InterPro" id="IPR001304">
    <property type="entry name" value="C-type_lectin-like"/>
</dbReference>
<reference evidence="5 6" key="2">
    <citation type="journal article" date="2021" name="Genomics">
        <title>High-quality reference genome for Clonorchis sinensis.</title>
        <authorList>
            <person name="Young N.D."/>
            <person name="Stroehlein A.J."/>
            <person name="Kinkar L."/>
            <person name="Wang T."/>
            <person name="Sohn W.M."/>
            <person name="Chang B.C.H."/>
            <person name="Kaur P."/>
            <person name="Weisz D."/>
            <person name="Dudchenko O."/>
            <person name="Aiden E.L."/>
            <person name="Korhonen P.K."/>
            <person name="Gasser R.B."/>
        </authorList>
    </citation>
    <scope>NUCLEOTIDE SEQUENCE [LARGE SCALE GENOMIC DNA]</scope>
    <source>
        <strain evidence="5">Cs-k2</strain>
    </source>
</reference>
<feature type="domain" description="C-type lectin" evidence="4">
    <location>
        <begin position="1610"/>
        <end position="1758"/>
    </location>
</feature>
<evidence type="ECO:0000313" key="6">
    <source>
        <dbReference type="Proteomes" id="UP000286415"/>
    </source>
</evidence>
<dbReference type="InterPro" id="IPR018378">
    <property type="entry name" value="C-type_lectin_CS"/>
</dbReference>
<dbReference type="Proteomes" id="UP000286415">
    <property type="component" value="Unassembled WGS sequence"/>
</dbReference>
<evidence type="ECO:0000256" key="3">
    <source>
        <dbReference type="SAM" id="SignalP"/>
    </source>
</evidence>
<keyword evidence="2" id="KW-1133">Transmembrane helix</keyword>
<dbReference type="SMART" id="SM00034">
    <property type="entry name" value="CLECT"/>
    <property type="match status" value="11"/>
</dbReference>
<evidence type="ECO:0000256" key="1">
    <source>
        <dbReference type="ARBA" id="ARBA00023157"/>
    </source>
</evidence>
<feature type="transmembrane region" description="Helical" evidence="2">
    <location>
        <begin position="1894"/>
        <end position="1920"/>
    </location>
</feature>
<keyword evidence="6" id="KW-1185">Reference proteome</keyword>
<feature type="domain" description="C-type lectin" evidence="4">
    <location>
        <begin position="1103"/>
        <end position="1246"/>
    </location>
</feature>
<feature type="domain" description="C-type lectin" evidence="4">
    <location>
        <begin position="1432"/>
        <end position="1561"/>
    </location>
</feature>
<evidence type="ECO:0000259" key="4">
    <source>
        <dbReference type="PROSITE" id="PS50041"/>
    </source>
</evidence>